<dbReference type="OrthoDB" id="538632at2759"/>
<comment type="caution">
    <text evidence="10">The sequence shown here is derived from an EMBL/GenBank/DDBJ whole genome shotgun (WGS) entry which is preliminary data.</text>
</comment>
<comment type="similarity">
    <text evidence="2">Belongs to the ABC transporter superfamily. ABCA family. CPR flippase (TC 3.A.1.211) subfamily.</text>
</comment>
<protein>
    <recommendedName>
        <fullName evidence="9">ABC transporter domain-containing protein</fullName>
    </recommendedName>
</protein>
<comment type="subcellular location">
    <subcellularLocation>
        <location evidence="1">Membrane</location>
        <topology evidence="1">Multi-pass membrane protein</topology>
    </subcellularLocation>
</comment>
<dbReference type="GO" id="GO:0005319">
    <property type="term" value="F:lipid transporter activity"/>
    <property type="evidence" value="ECO:0007669"/>
    <property type="project" value="TreeGrafter"/>
</dbReference>
<dbReference type="GO" id="GO:0016020">
    <property type="term" value="C:membrane"/>
    <property type="evidence" value="ECO:0007669"/>
    <property type="project" value="UniProtKB-SubCell"/>
</dbReference>
<dbReference type="EMBL" id="CAJHUC010000580">
    <property type="protein sequence ID" value="CAD7696947.1"/>
    <property type="molecule type" value="Genomic_DNA"/>
</dbReference>
<organism evidence="10 11">
    <name type="scientific">Ostreobium quekettii</name>
    <dbReference type="NCBI Taxonomy" id="121088"/>
    <lineage>
        <taxon>Eukaryota</taxon>
        <taxon>Viridiplantae</taxon>
        <taxon>Chlorophyta</taxon>
        <taxon>core chlorophytes</taxon>
        <taxon>Ulvophyceae</taxon>
        <taxon>TCBD clade</taxon>
        <taxon>Bryopsidales</taxon>
        <taxon>Ostreobineae</taxon>
        <taxon>Ostreobiaceae</taxon>
        <taxon>Ostreobium</taxon>
    </lineage>
</organism>
<dbReference type="Proteomes" id="UP000708148">
    <property type="component" value="Unassembled WGS sequence"/>
</dbReference>
<dbReference type="GO" id="GO:0016887">
    <property type="term" value="F:ATP hydrolysis activity"/>
    <property type="evidence" value="ECO:0007669"/>
    <property type="project" value="InterPro"/>
</dbReference>
<keyword evidence="6" id="KW-0067">ATP-binding</keyword>
<dbReference type="InterPro" id="IPR017871">
    <property type="entry name" value="ABC_transporter-like_CS"/>
</dbReference>
<dbReference type="PROSITE" id="PS00211">
    <property type="entry name" value="ABC_TRANSPORTER_1"/>
    <property type="match status" value="1"/>
</dbReference>
<dbReference type="InterPro" id="IPR003593">
    <property type="entry name" value="AAA+_ATPase"/>
</dbReference>
<dbReference type="InterPro" id="IPR026082">
    <property type="entry name" value="ABCA"/>
</dbReference>
<dbReference type="InterPro" id="IPR027417">
    <property type="entry name" value="P-loop_NTPase"/>
</dbReference>
<gene>
    <name evidence="10" type="ORF">OSTQU699_LOCUS2307</name>
</gene>
<evidence type="ECO:0000259" key="9">
    <source>
        <dbReference type="PROSITE" id="PS50893"/>
    </source>
</evidence>
<sequence>MYLTVRPGEVFGLLGPNGAGKTTCINMLVGFMKPTSGSALINGMDIAQSMEQIYDSMGVCPQHNLLWDTLTATEHLLFYGRLKGLTGAELKAAVADALKSVRLFANGVGNKLVKTYSGGMKRRLSVGISLIGDPKVVYLDEPSTGLDPASRRNLWGTVKRERKGKAIILTTHSMQEAGVLCDRVGIIVNGSLVAIGSPQRLTSRHGDYLVRVHTCSQAILFRYVC</sequence>
<keyword evidence="7" id="KW-1133">Transmembrane helix</keyword>
<evidence type="ECO:0000256" key="3">
    <source>
        <dbReference type="ARBA" id="ARBA00022448"/>
    </source>
</evidence>
<dbReference type="InterPro" id="IPR003439">
    <property type="entry name" value="ABC_transporter-like_ATP-bd"/>
</dbReference>
<evidence type="ECO:0000256" key="5">
    <source>
        <dbReference type="ARBA" id="ARBA00022741"/>
    </source>
</evidence>
<accession>A0A8S1IP91</accession>
<keyword evidence="5" id="KW-0547">Nucleotide-binding</keyword>
<evidence type="ECO:0000256" key="6">
    <source>
        <dbReference type="ARBA" id="ARBA00022840"/>
    </source>
</evidence>
<reference evidence="10" key="1">
    <citation type="submission" date="2020-12" db="EMBL/GenBank/DDBJ databases">
        <authorList>
            <person name="Iha C."/>
        </authorList>
    </citation>
    <scope>NUCLEOTIDE SEQUENCE</scope>
</reference>
<dbReference type="AlphaFoldDB" id="A0A8S1IP91"/>
<dbReference type="GO" id="GO:0005524">
    <property type="term" value="F:ATP binding"/>
    <property type="evidence" value="ECO:0007669"/>
    <property type="project" value="UniProtKB-KW"/>
</dbReference>
<evidence type="ECO:0000256" key="2">
    <source>
        <dbReference type="ARBA" id="ARBA00008526"/>
    </source>
</evidence>
<dbReference type="PANTHER" id="PTHR19229">
    <property type="entry name" value="ATP-BINDING CASSETTE TRANSPORTER SUBFAMILY A ABCA"/>
    <property type="match status" value="1"/>
</dbReference>
<dbReference type="PANTHER" id="PTHR19229:SF154">
    <property type="entry name" value="ABC TRANSPORTER A FAMILY MEMBER 3-RELATED"/>
    <property type="match status" value="1"/>
</dbReference>
<evidence type="ECO:0000256" key="1">
    <source>
        <dbReference type="ARBA" id="ARBA00004141"/>
    </source>
</evidence>
<dbReference type="Gene3D" id="3.40.50.300">
    <property type="entry name" value="P-loop containing nucleotide triphosphate hydrolases"/>
    <property type="match status" value="1"/>
</dbReference>
<evidence type="ECO:0000313" key="11">
    <source>
        <dbReference type="Proteomes" id="UP000708148"/>
    </source>
</evidence>
<dbReference type="PROSITE" id="PS50893">
    <property type="entry name" value="ABC_TRANSPORTER_2"/>
    <property type="match status" value="1"/>
</dbReference>
<dbReference type="SMART" id="SM00382">
    <property type="entry name" value="AAA"/>
    <property type="match status" value="1"/>
</dbReference>
<dbReference type="Pfam" id="PF00005">
    <property type="entry name" value="ABC_tran"/>
    <property type="match status" value="1"/>
</dbReference>
<evidence type="ECO:0000313" key="10">
    <source>
        <dbReference type="EMBL" id="CAD7696947.1"/>
    </source>
</evidence>
<keyword evidence="11" id="KW-1185">Reference proteome</keyword>
<evidence type="ECO:0000256" key="7">
    <source>
        <dbReference type="ARBA" id="ARBA00022989"/>
    </source>
</evidence>
<proteinExistence type="inferred from homology"/>
<name>A0A8S1IP91_9CHLO</name>
<evidence type="ECO:0000256" key="8">
    <source>
        <dbReference type="ARBA" id="ARBA00023136"/>
    </source>
</evidence>
<keyword evidence="3" id="KW-0813">Transport</keyword>
<keyword evidence="4" id="KW-0812">Transmembrane</keyword>
<dbReference type="GO" id="GO:0140359">
    <property type="term" value="F:ABC-type transporter activity"/>
    <property type="evidence" value="ECO:0007669"/>
    <property type="project" value="InterPro"/>
</dbReference>
<feature type="domain" description="ABC transporter" evidence="9">
    <location>
        <begin position="1"/>
        <end position="214"/>
    </location>
</feature>
<dbReference type="FunFam" id="3.40.50.300:FF:000665">
    <property type="entry name" value="ABC transporter A family member 2"/>
    <property type="match status" value="1"/>
</dbReference>
<evidence type="ECO:0000256" key="4">
    <source>
        <dbReference type="ARBA" id="ARBA00022692"/>
    </source>
</evidence>
<dbReference type="CDD" id="cd03263">
    <property type="entry name" value="ABC_subfamily_A"/>
    <property type="match status" value="1"/>
</dbReference>
<keyword evidence="8" id="KW-0472">Membrane</keyword>
<dbReference type="SUPFAM" id="SSF52540">
    <property type="entry name" value="P-loop containing nucleoside triphosphate hydrolases"/>
    <property type="match status" value="1"/>
</dbReference>